<feature type="transmembrane region" description="Helical" evidence="9">
    <location>
        <begin position="199"/>
        <end position="221"/>
    </location>
</feature>
<evidence type="ECO:0000256" key="7">
    <source>
        <dbReference type="ARBA" id="ARBA00023136"/>
    </source>
</evidence>
<dbReference type="GO" id="GO:0012505">
    <property type="term" value="C:endomembrane system"/>
    <property type="evidence" value="ECO:0007669"/>
    <property type="project" value="UniProtKB-SubCell"/>
</dbReference>
<evidence type="ECO:0000256" key="9">
    <source>
        <dbReference type="SAM" id="Phobius"/>
    </source>
</evidence>
<evidence type="ECO:0000256" key="4">
    <source>
        <dbReference type="ARBA" id="ARBA00022837"/>
    </source>
</evidence>
<protein>
    <recommendedName>
        <fullName evidence="10">EF-hand domain-containing protein</fullName>
    </recommendedName>
</protein>
<evidence type="ECO:0000256" key="1">
    <source>
        <dbReference type="ARBA" id="ARBA00004127"/>
    </source>
</evidence>
<keyword evidence="7 9" id="KW-0472">Membrane</keyword>
<dbReference type="Proteomes" id="UP000626109">
    <property type="component" value="Unassembled WGS sequence"/>
</dbReference>
<comment type="caution">
    <text evidence="11">The sequence shown here is derived from an EMBL/GenBank/DDBJ whole genome shotgun (WGS) entry which is preliminary data.</text>
</comment>
<sequence length="319" mass="36539">EPLLSPGRPLPKRAIIRMKAILVHFFNKYDENKDHEISRVEFYLICQDIGLNRKEIQDRLFEDSDIDQNGSISIEEFVSCMVDCARHKLSHENEGPQPKLPNQRSISQIHNIVHGMDDEEDDIEEATSDGDAHEDEEEEEEEEPPEDLKELPAADRKRWILYRSFRMMLFGTAIVLAFSPAMVDVLAELGHRMEISPFYTSFVIAPIASNAGELVAAYNYARKRTERSITVSCSTLQGAACMNNTLCLSIFMGMIYYRSLAWQFSAECLSILVVQVIMTVYSYCRRTQTLMDAIWIVSLYPLSLLFVWMLKNPDMGGMD</sequence>
<feature type="transmembrane region" description="Helical" evidence="9">
    <location>
        <begin position="262"/>
        <end position="281"/>
    </location>
</feature>
<evidence type="ECO:0000256" key="6">
    <source>
        <dbReference type="ARBA" id="ARBA00023065"/>
    </source>
</evidence>
<feature type="transmembrane region" description="Helical" evidence="9">
    <location>
        <begin position="293"/>
        <end position="310"/>
    </location>
</feature>
<comment type="subcellular location">
    <subcellularLocation>
        <location evidence="1">Endomembrane system</location>
        <topology evidence="1">Multi-pass membrane protein</topology>
    </subcellularLocation>
</comment>
<dbReference type="GO" id="GO:0015369">
    <property type="term" value="F:calcium:proton antiporter activity"/>
    <property type="evidence" value="ECO:0007669"/>
    <property type="project" value="TreeGrafter"/>
</dbReference>
<evidence type="ECO:0000313" key="11">
    <source>
        <dbReference type="EMBL" id="CAE8710907.1"/>
    </source>
</evidence>
<dbReference type="GO" id="GO:0006874">
    <property type="term" value="P:intracellular calcium ion homeostasis"/>
    <property type="evidence" value="ECO:0007669"/>
    <property type="project" value="TreeGrafter"/>
</dbReference>
<keyword evidence="5 9" id="KW-1133">Transmembrane helix</keyword>
<dbReference type="InterPro" id="IPR018247">
    <property type="entry name" value="EF_Hand_1_Ca_BS"/>
</dbReference>
<evidence type="ECO:0000256" key="8">
    <source>
        <dbReference type="SAM" id="MobiDB-lite"/>
    </source>
</evidence>
<dbReference type="SUPFAM" id="SSF47473">
    <property type="entry name" value="EF-hand"/>
    <property type="match status" value="1"/>
</dbReference>
<dbReference type="InterPro" id="IPR002048">
    <property type="entry name" value="EF_hand_dom"/>
</dbReference>
<dbReference type="PROSITE" id="PS00018">
    <property type="entry name" value="EF_HAND_1"/>
    <property type="match status" value="1"/>
</dbReference>
<evidence type="ECO:0000259" key="10">
    <source>
        <dbReference type="PROSITE" id="PS50222"/>
    </source>
</evidence>
<dbReference type="InterPro" id="IPR004837">
    <property type="entry name" value="NaCa_Exmemb"/>
</dbReference>
<dbReference type="Pfam" id="PF01699">
    <property type="entry name" value="Na_Ca_ex"/>
    <property type="match status" value="1"/>
</dbReference>
<feature type="compositionally biased region" description="Acidic residues" evidence="8">
    <location>
        <begin position="117"/>
        <end position="145"/>
    </location>
</feature>
<dbReference type="Gene3D" id="1.10.238.10">
    <property type="entry name" value="EF-hand"/>
    <property type="match status" value="1"/>
</dbReference>
<keyword evidence="3 9" id="KW-0812">Transmembrane</keyword>
<dbReference type="PROSITE" id="PS50222">
    <property type="entry name" value="EF_HAND_2"/>
    <property type="match status" value="2"/>
</dbReference>
<reference evidence="11" key="1">
    <citation type="submission" date="2021-02" db="EMBL/GenBank/DDBJ databases">
        <authorList>
            <person name="Dougan E. K."/>
            <person name="Rhodes N."/>
            <person name="Thang M."/>
            <person name="Chan C."/>
        </authorList>
    </citation>
    <scope>NUCLEOTIDE SEQUENCE</scope>
</reference>
<dbReference type="InterPro" id="IPR011992">
    <property type="entry name" value="EF-hand-dom_pair"/>
</dbReference>
<dbReference type="InterPro" id="IPR004713">
    <property type="entry name" value="CaH_exchang"/>
</dbReference>
<feature type="region of interest" description="Disordered" evidence="8">
    <location>
        <begin position="117"/>
        <end position="150"/>
    </location>
</feature>
<dbReference type="PANTHER" id="PTHR31503">
    <property type="entry name" value="VACUOLAR CALCIUM ION TRANSPORTER"/>
    <property type="match status" value="1"/>
</dbReference>
<feature type="transmembrane region" description="Helical" evidence="9">
    <location>
        <begin position="233"/>
        <end position="256"/>
    </location>
</feature>
<keyword evidence="4" id="KW-0106">Calcium</keyword>
<dbReference type="AlphaFoldDB" id="A0A813KXY3"/>
<evidence type="ECO:0000313" key="12">
    <source>
        <dbReference type="Proteomes" id="UP000626109"/>
    </source>
</evidence>
<dbReference type="GO" id="GO:0016020">
    <property type="term" value="C:membrane"/>
    <property type="evidence" value="ECO:0007669"/>
    <property type="project" value="InterPro"/>
</dbReference>
<feature type="domain" description="EF-hand" evidence="10">
    <location>
        <begin position="17"/>
        <end position="51"/>
    </location>
</feature>
<feature type="domain" description="EF-hand" evidence="10">
    <location>
        <begin position="52"/>
        <end position="87"/>
    </location>
</feature>
<accession>A0A813KXY3</accession>
<dbReference type="CDD" id="cd00051">
    <property type="entry name" value="EFh"/>
    <property type="match status" value="1"/>
</dbReference>
<name>A0A813KXY3_POLGL</name>
<keyword evidence="6" id="KW-0406">Ion transport</keyword>
<dbReference type="EMBL" id="CAJNNW010032058">
    <property type="protein sequence ID" value="CAE8710907.1"/>
    <property type="molecule type" value="Genomic_DNA"/>
</dbReference>
<evidence type="ECO:0000256" key="3">
    <source>
        <dbReference type="ARBA" id="ARBA00022692"/>
    </source>
</evidence>
<dbReference type="SMART" id="SM00054">
    <property type="entry name" value="EFh"/>
    <property type="match status" value="2"/>
</dbReference>
<dbReference type="GO" id="GO:0005509">
    <property type="term" value="F:calcium ion binding"/>
    <property type="evidence" value="ECO:0007669"/>
    <property type="project" value="InterPro"/>
</dbReference>
<keyword evidence="2" id="KW-0813">Transport</keyword>
<organism evidence="11 12">
    <name type="scientific">Polarella glacialis</name>
    <name type="common">Dinoflagellate</name>
    <dbReference type="NCBI Taxonomy" id="89957"/>
    <lineage>
        <taxon>Eukaryota</taxon>
        <taxon>Sar</taxon>
        <taxon>Alveolata</taxon>
        <taxon>Dinophyceae</taxon>
        <taxon>Suessiales</taxon>
        <taxon>Suessiaceae</taxon>
        <taxon>Polarella</taxon>
    </lineage>
</organism>
<evidence type="ECO:0000256" key="2">
    <source>
        <dbReference type="ARBA" id="ARBA00022448"/>
    </source>
</evidence>
<evidence type="ECO:0000256" key="5">
    <source>
        <dbReference type="ARBA" id="ARBA00022989"/>
    </source>
</evidence>
<gene>
    <name evidence="11" type="ORF">PGLA2088_LOCUS36199</name>
</gene>
<dbReference type="PANTHER" id="PTHR31503:SF36">
    <property type="entry name" value="SODIUM_CALCIUM EXCHANGER MEMBRANE REGION DOMAIN-CONTAINING PROTEIN"/>
    <property type="match status" value="1"/>
</dbReference>
<proteinExistence type="predicted"/>
<feature type="non-terminal residue" evidence="11">
    <location>
        <position position="1"/>
    </location>
</feature>
<feature type="transmembrane region" description="Helical" evidence="9">
    <location>
        <begin position="167"/>
        <end position="187"/>
    </location>
</feature>